<dbReference type="AlphaFoldDB" id="A0A9D4HI64"/>
<dbReference type="PANTHER" id="PTHR37445:SF3">
    <property type="entry name" value="ZINC FINGER PHD-TYPE DOMAIN-CONTAINING PROTEIN"/>
    <property type="match status" value="1"/>
</dbReference>
<accession>A0A9D4HI64</accession>
<evidence type="ECO:0000313" key="3">
    <source>
        <dbReference type="EMBL" id="KAH3717621.1"/>
    </source>
</evidence>
<gene>
    <name evidence="3" type="ORF">DPMN_060414</name>
</gene>
<protein>
    <submittedName>
        <fullName evidence="3">Uncharacterized protein</fullName>
    </submittedName>
</protein>
<dbReference type="PANTHER" id="PTHR37445">
    <property type="entry name" value="PROTEIN CBG24663"/>
    <property type="match status" value="1"/>
</dbReference>
<dbReference type="InterPro" id="IPR013083">
    <property type="entry name" value="Znf_RING/FYVE/PHD"/>
</dbReference>
<name>A0A9D4HI64_DREPO</name>
<evidence type="ECO:0000256" key="2">
    <source>
        <dbReference type="SAM" id="MobiDB-lite"/>
    </source>
</evidence>
<organism evidence="3 4">
    <name type="scientific">Dreissena polymorpha</name>
    <name type="common">Zebra mussel</name>
    <name type="synonym">Mytilus polymorpha</name>
    <dbReference type="NCBI Taxonomy" id="45954"/>
    <lineage>
        <taxon>Eukaryota</taxon>
        <taxon>Metazoa</taxon>
        <taxon>Spiralia</taxon>
        <taxon>Lophotrochozoa</taxon>
        <taxon>Mollusca</taxon>
        <taxon>Bivalvia</taxon>
        <taxon>Autobranchia</taxon>
        <taxon>Heteroconchia</taxon>
        <taxon>Euheterodonta</taxon>
        <taxon>Imparidentia</taxon>
        <taxon>Neoheterodontei</taxon>
        <taxon>Myida</taxon>
        <taxon>Dreissenoidea</taxon>
        <taxon>Dreissenidae</taxon>
        <taxon>Dreissena</taxon>
    </lineage>
</organism>
<sequence length="346" mass="39327">MDSMRFTLDSVDLEGKHMPPKTSNEKVDFFKSSQRKASVSKVAWTCMDCDQSFTKDGDMLLLCQYCEKPKCITCLGLSKAFYKQVSGRANFPWFCDICVGKAIGSVKTSKSIEDQCHDFLSKFQEKVETRLVDIEKDVKEVKQELAGLKQVKDGTDGKGEAVASENIAKQATTEIQSRFDRRNNIAFYGIKEKNKSNLKEECEKLGNDCINDIITEIGIHVHSEEIKNLKRFGKKGLTRVIENKDGNKEEVEVPRVIIGTFTEEAKIRIMKNAHKLSSSKSDHFRTIGIKHDMTKDKRDKDLKKEAKDRTEKETEKFVHVVRGMPWERRIVKVRKGGGVVAQTHPG</sequence>
<evidence type="ECO:0000256" key="1">
    <source>
        <dbReference type="SAM" id="Coils"/>
    </source>
</evidence>
<keyword evidence="1" id="KW-0175">Coiled coil</keyword>
<evidence type="ECO:0000313" key="4">
    <source>
        <dbReference type="Proteomes" id="UP000828390"/>
    </source>
</evidence>
<keyword evidence="4" id="KW-1185">Reference proteome</keyword>
<dbReference type="InterPro" id="IPR011011">
    <property type="entry name" value="Znf_FYVE_PHD"/>
</dbReference>
<comment type="caution">
    <text evidence="3">The sequence shown here is derived from an EMBL/GenBank/DDBJ whole genome shotgun (WGS) entry which is preliminary data.</text>
</comment>
<reference evidence="3" key="2">
    <citation type="submission" date="2020-11" db="EMBL/GenBank/DDBJ databases">
        <authorList>
            <person name="McCartney M.A."/>
            <person name="Auch B."/>
            <person name="Kono T."/>
            <person name="Mallez S."/>
            <person name="Becker A."/>
            <person name="Gohl D.M."/>
            <person name="Silverstein K.A.T."/>
            <person name="Koren S."/>
            <person name="Bechman K.B."/>
            <person name="Herman A."/>
            <person name="Abrahante J.E."/>
            <person name="Garbe J."/>
        </authorList>
    </citation>
    <scope>NUCLEOTIDE SEQUENCE</scope>
    <source>
        <strain evidence="3">Duluth1</strain>
        <tissue evidence="3">Whole animal</tissue>
    </source>
</reference>
<proteinExistence type="predicted"/>
<dbReference type="Proteomes" id="UP000828390">
    <property type="component" value="Unassembled WGS sequence"/>
</dbReference>
<dbReference type="Gene3D" id="3.30.40.10">
    <property type="entry name" value="Zinc/RING finger domain, C3HC4 (zinc finger)"/>
    <property type="match status" value="1"/>
</dbReference>
<reference evidence="3" key="1">
    <citation type="journal article" date="2019" name="bioRxiv">
        <title>The Genome of the Zebra Mussel, Dreissena polymorpha: A Resource for Invasive Species Research.</title>
        <authorList>
            <person name="McCartney M.A."/>
            <person name="Auch B."/>
            <person name="Kono T."/>
            <person name="Mallez S."/>
            <person name="Zhang Y."/>
            <person name="Obille A."/>
            <person name="Becker A."/>
            <person name="Abrahante J.E."/>
            <person name="Garbe J."/>
            <person name="Badalamenti J.P."/>
            <person name="Herman A."/>
            <person name="Mangelson H."/>
            <person name="Liachko I."/>
            <person name="Sullivan S."/>
            <person name="Sone E.D."/>
            <person name="Koren S."/>
            <person name="Silverstein K.A.T."/>
            <person name="Beckman K.B."/>
            <person name="Gohl D.M."/>
        </authorList>
    </citation>
    <scope>NUCLEOTIDE SEQUENCE</scope>
    <source>
        <strain evidence="3">Duluth1</strain>
        <tissue evidence="3">Whole animal</tissue>
    </source>
</reference>
<feature type="region of interest" description="Disordered" evidence="2">
    <location>
        <begin position="290"/>
        <end position="314"/>
    </location>
</feature>
<feature type="coiled-coil region" evidence="1">
    <location>
        <begin position="124"/>
        <end position="151"/>
    </location>
</feature>
<dbReference type="EMBL" id="JAIWYP010000013">
    <property type="protein sequence ID" value="KAH3717621.1"/>
    <property type="molecule type" value="Genomic_DNA"/>
</dbReference>
<dbReference type="SUPFAM" id="SSF57903">
    <property type="entry name" value="FYVE/PHD zinc finger"/>
    <property type="match status" value="1"/>
</dbReference>